<keyword evidence="2" id="KW-1185">Reference proteome</keyword>
<comment type="caution">
    <text evidence="1">The sequence shown here is derived from an EMBL/GenBank/DDBJ whole genome shotgun (WGS) entry which is preliminary data.</text>
</comment>
<name>A0A2P8EAV9_9BACT</name>
<accession>A0A2P8EAV9</accession>
<evidence type="ECO:0000313" key="2">
    <source>
        <dbReference type="Proteomes" id="UP000240708"/>
    </source>
</evidence>
<evidence type="ECO:0000313" key="1">
    <source>
        <dbReference type="EMBL" id="PSL06598.1"/>
    </source>
</evidence>
<dbReference type="AlphaFoldDB" id="A0A2P8EAV9"/>
<protein>
    <submittedName>
        <fullName evidence="1">Uncharacterized protein</fullName>
    </submittedName>
</protein>
<dbReference type="Proteomes" id="UP000240708">
    <property type="component" value="Unassembled WGS sequence"/>
</dbReference>
<sequence length="47" mass="5629">MGECIDVYLREISGRNEGNFNLKSVYIEIGNLKKHLLRYYMISERMM</sequence>
<proteinExistence type="predicted"/>
<gene>
    <name evidence="1" type="ORF">CLV48_102416</name>
</gene>
<organism evidence="1 2">
    <name type="scientific">Cecembia rubra</name>
    <dbReference type="NCBI Taxonomy" id="1485585"/>
    <lineage>
        <taxon>Bacteria</taxon>
        <taxon>Pseudomonadati</taxon>
        <taxon>Bacteroidota</taxon>
        <taxon>Cytophagia</taxon>
        <taxon>Cytophagales</taxon>
        <taxon>Cyclobacteriaceae</taxon>
        <taxon>Cecembia</taxon>
    </lineage>
</organism>
<reference evidence="1 2" key="1">
    <citation type="submission" date="2018-03" db="EMBL/GenBank/DDBJ databases">
        <title>Genomic Encyclopedia of Archaeal and Bacterial Type Strains, Phase II (KMG-II): from individual species to whole genera.</title>
        <authorList>
            <person name="Goeker M."/>
        </authorList>
    </citation>
    <scope>NUCLEOTIDE SEQUENCE [LARGE SCALE GENOMIC DNA]</scope>
    <source>
        <strain evidence="1 2">DSM 28057</strain>
    </source>
</reference>
<dbReference type="EMBL" id="PYGF01000002">
    <property type="protein sequence ID" value="PSL06598.1"/>
    <property type="molecule type" value="Genomic_DNA"/>
</dbReference>